<dbReference type="GO" id="GO:0016810">
    <property type="term" value="F:hydrolase activity, acting on carbon-nitrogen (but not peptide) bonds"/>
    <property type="evidence" value="ECO:0007669"/>
    <property type="project" value="InterPro"/>
</dbReference>
<reference evidence="5 6" key="1">
    <citation type="submission" date="2020-07" db="EMBL/GenBank/DDBJ databases">
        <title>Sequencing the genomes of 1000 actinobacteria strains.</title>
        <authorList>
            <person name="Klenk H.-P."/>
        </authorList>
    </citation>
    <scope>NUCLEOTIDE SEQUENCE [LARGE SCALE GENOMIC DNA]</scope>
    <source>
        <strain evidence="5 6">DSM 45772</strain>
    </source>
</reference>
<name>A0A7Y9E1G2_9PSEU</name>
<dbReference type="CDD" id="cd10917">
    <property type="entry name" value="CE4_NodB_like_6s_7s"/>
    <property type="match status" value="1"/>
</dbReference>
<dbReference type="GO" id="GO:0016020">
    <property type="term" value="C:membrane"/>
    <property type="evidence" value="ECO:0007669"/>
    <property type="project" value="TreeGrafter"/>
</dbReference>
<dbReference type="PANTHER" id="PTHR10587:SF133">
    <property type="entry name" value="CHITIN DEACETYLASE 1-RELATED"/>
    <property type="match status" value="1"/>
</dbReference>
<evidence type="ECO:0000313" key="6">
    <source>
        <dbReference type="Proteomes" id="UP000535890"/>
    </source>
</evidence>
<dbReference type="Pfam" id="PF01522">
    <property type="entry name" value="Polysacc_deac_1"/>
    <property type="match status" value="1"/>
</dbReference>
<feature type="transmembrane region" description="Helical" evidence="3">
    <location>
        <begin position="48"/>
        <end position="70"/>
    </location>
</feature>
<evidence type="ECO:0000259" key="4">
    <source>
        <dbReference type="PROSITE" id="PS51677"/>
    </source>
</evidence>
<dbReference type="PANTHER" id="PTHR10587">
    <property type="entry name" value="GLYCOSYL TRANSFERASE-RELATED"/>
    <property type="match status" value="1"/>
</dbReference>
<keyword evidence="1" id="KW-0479">Metal-binding</keyword>
<dbReference type="SUPFAM" id="SSF88713">
    <property type="entry name" value="Glycoside hydrolase/deacetylase"/>
    <property type="match status" value="1"/>
</dbReference>
<evidence type="ECO:0000256" key="1">
    <source>
        <dbReference type="ARBA" id="ARBA00022723"/>
    </source>
</evidence>
<dbReference type="RefSeq" id="WP_179796726.1">
    <property type="nucleotide sequence ID" value="NZ_BAABHP010000009.1"/>
</dbReference>
<keyword evidence="2" id="KW-0378">Hydrolase</keyword>
<proteinExistence type="predicted"/>
<evidence type="ECO:0000313" key="5">
    <source>
        <dbReference type="EMBL" id="NYD39408.1"/>
    </source>
</evidence>
<evidence type="ECO:0000256" key="2">
    <source>
        <dbReference type="ARBA" id="ARBA00022801"/>
    </source>
</evidence>
<keyword evidence="3" id="KW-1133">Transmembrane helix</keyword>
<dbReference type="InterPro" id="IPR002509">
    <property type="entry name" value="NODB_dom"/>
</dbReference>
<dbReference type="GO" id="GO:0046872">
    <property type="term" value="F:metal ion binding"/>
    <property type="evidence" value="ECO:0007669"/>
    <property type="project" value="UniProtKB-KW"/>
</dbReference>
<dbReference type="Gene3D" id="3.20.20.370">
    <property type="entry name" value="Glycoside hydrolase/deacetylase"/>
    <property type="match status" value="1"/>
</dbReference>
<dbReference type="PROSITE" id="PS51677">
    <property type="entry name" value="NODB"/>
    <property type="match status" value="1"/>
</dbReference>
<protein>
    <submittedName>
        <fullName evidence="5">Peptidoglycan/xylan/chitin deacetylase (PgdA/CDA1 family)</fullName>
    </submittedName>
</protein>
<keyword evidence="3" id="KW-0812">Transmembrane</keyword>
<comment type="caution">
    <text evidence="5">The sequence shown here is derived from an EMBL/GenBank/DDBJ whole genome shotgun (WGS) entry which is preliminary data.</text>
</comment>
<keyword evidence="6" id="KW-1185">Reference proteome</keyword>
<organism evidence="5 6">
    <name type="scientific">Actinomycetospora corticicola</name>
    <dbReference type="NCBI Taxonomy" id="663602"/>
    <lineage>
        <taxon>Bacteria</taxon>
        <taxon>Bacillati</taxon>
        <taxon>Actinomycetota</taxon>
        <taxon>Actinomycetes</taxon>
        <taxon>Pseudonocardiales</taxon>
        <taxon>Pseudonocardiaceae</taxon>
        <taxon>Actinomycetospora</taxon>
    </lineage>
</organism>
<dbReference type="InterPro" id="IPR011330">
    <property type="entry name" value="Glyco_hydro/deAcase_b/a-brl"/>
</dbReference>
<accession>A0A7Y9E1G2</accession>
<gene>
    <name evidence="5" type="ORF">BJ983_005510</name>
</gene>
<dbReference type="InterPro" id="IPR050248">
    <property type="entry name" value="Polysacc_deacetylase_ArnD"/>
</dbReference>
<dbReference type="Proteomes" id="UP000535890">
    <property type="component" value="Unassembled WGS sequence"/>
</dbReference>
<dbReference type="GO" id="GO:0005975">
    <property type="term" value="P:carbohydrate metabolic process"/>
    <property type="evidence" value="ECO:0007669"/>
    <property type="project" value="InterPro"/>
</dbReference>
<keyword evidence="3" id="KW-0472">Membrane</keyword>
<dbReference type="EMBL" id="JACCBN010000001">
    <property type="protein sequence ID" value="NYD39408.1"/>
    <property type="molecule type" value="Genomic_DNA"/>
</dbReference>
<sequence length="321" mass="34291">MAGRRRRRGDDPSSTETTLLGAAALAAATDRSRRRRGAGFDTRRRHTLVVVGVLVVLFGSGVAGFATWLAGADEATAEAAPSASSVQEVSVVGPRYEPTAADRARTPTRITPATPLVALTFDDGPTPELTPYVLDVLKAKGAKATFFFQGDQVEKHPGIARRAQAEGHVIALHSYEHVYFPDLDQARARDQIVRGEEALTRELGVRPTMWRYPFGEASPVADAVLAERRLVGGVGWDWLSTLKGDFECPGADAVTRLVVTEARGDAVILLHDGGDAISCAGAQWEYLPRAIDAVRDKGLEFGVVVPTGRPNGSEETAVVAP</sequence>
<evidence type="ECO:0000256" key="3">
    <source>
        <dbReference type="SAM" id="Phobius"/>
    </source>
</evidence>
<feature type="domain" description="NodB homology" evidence="4">
    <location>
        <begin position="115"/>
        <end position="302"/>
    </location>
</feature>
<dbReference type="AlphaFoldDB" id="A0A7Y9E1G2"/>